<evidence type="ECO:0000256" key="3">
    <source>
        <dbReference type="ARBA" id="ARBA00022801"/>
    </source>
</evidence>
<dbReference type="PROSITE" id="PS52029">
    <property type="entry name" value="LD_TPASE"/>
    <property type="match status" value="1"/>
</dbReference>
<gene>
    <name evidence="9" type="ORF">PAESOLCIP111_01619</name>
</gene>
<comment type="similarity">
    <text evidence="1">Belongs to the YkuD family.</text>
</comment>
<keyword evidence="5" id="KW-0961">Cell wall biogenesis/degradation</keyword>
<protein>
    <recommendedName>
        <fullName evidence="8">L,D-TPase catalytic domain-containing protein</fullName>
    </recommendedName>
</protein>
<keyword evidence="5" id="KW-0133">Cell shape</keyword>
<organism evidence="9 10">
    <name type="scientific">Paenibacillus solanacearum</name>
    <dbReference type="NCBI Taxonomy" id="2048548"/>
    <lineage>
        <taxon>Bacteria</taxon>
        <taxon>Bacillati</taxon>
        <taxon>Bacillota</taxon>
        <taxon>Bacilli</taxon>
        <taxon>Bacillales</taxon>
        <taxon>Paenibacillaceae</taxon>
        <taxon>Paenibacillus</taxon>
    </lineage>
</organism>
<evidence type="ECO:0000256" key="7">
    <source>
        <dbReference type="SAM" id="Phobius"/>
    </source>
</evidence>
<evidence type="ECO:0000256" key="2">
    <source>
        <dbReference type="ARBA" id="ARBA00022676"/>
    </source>
</evidence>
<feature type="active site" description="Nucleophile" evidence="5">
    <location>
        <position position="441"/>
    </location>
</feature>
<feature type="active site" description="Proton donor/acceptor" evidence="5">
    <location>
        <position position="425"/>
    </location>
</feature>
<keyword evidence="4" id="KW-0802">TPR repeat</keyword>
<dbReference type="InterPro" id="IPR050979">
    <property type="entry name" value="LD-transpeptidase"/>
</dbReference>
<dbReference type="GO" id="GO:0018104">
    <property type="term" value="P:peptidoglycan-protein cross-linking"/>
    <property type="evidence" value="ECO:0007669"/>
    <property type="project" value="TreeGrafter"/>
</dbReference>
<evidence type="ECO:0000256" key="6">
    <source>
        <dbReference type="SAM" id="MobiDB-lite"/>
    </source>
</evidence>
<feature type="region of interest" description="Disordered" evidence="6">
    <location>
        <begin position="92"/>
        <end position="113"/>
    </location>
</feature>
<keyword evidence="10" id="KW-1185">Reference proteome</keyword>
<comment type="caution">
    <text evidence="9">The sequence shown here is derived from an EMBL/GenBank/DDBJ whole genome shotgun (WGS) entry which is preliminary data.</text>
</comment>
<keyword evidence="5" id="KW-0573">Peptidoglycan synthesis</keyword>
<sequence>MSSSHKNRNGAGEDNLVHLHKNVFLSRGDSQYYEKVIRYLDPSSPEAHYHLAQQYEQQGFPDKALHHYKEAMKTRPSPFFYAAVNGAERLKQQPQPSAAVKPSRAPREAAPPKPAAVVPSFVKIGLMLLLLINLLLIAVLYGPIAVSKAVSVLKSSTVGKEVSYETTESPFLITFAYGTPNAQVETVLHQKAITLAEAYPKQGIVIYGIQSAAPNEGHIAVPLTDEASKTNAFVTAEYNPVVDRAVKIRFLHPDVQKAKPRTEAAANIVRTALQTYIADHGSAPASIERLTQNYPDNYLSFIPMEAHSGSANVRTVFNGRGGWIFNPAETDPERMFYPNLEPEELAVLGRLPYAPVMVTIDTAEHTLQLRSGEAMLARYPVGLGAEGHLTPEGTFRVGERVTMPLGKQPGVYGTAALGLGAIAIHGTSDADSIGQNRSLGCIRLSNDNIEALFPLVPRGAAVVIAGGRPAAASDADAAAKATSSTIPPLMPPSLFDPDGAALKGRSNENAGSTVFQWLG</sequence>
<evidence type="ECO:0000256" key="4">
    <source>
        <dbReference type="PROSITE-ProRule" id="PRU00339"/>
    </source>
</evidence>
<dbReference type="SMART" id="SM00028">
    <property type="entry name" value="TPR"/>
    <property type="match status" value="1"/>
</dbReference>
<dbReference type="PROSITE" id="PS50005">
    <property type="entry name" value="TPR"/>
    <property type="match status" value="1"/>
</dbReference>
<dbReference type="RefSeq" id="WP_218091425.1">
    <property type="nucleotide sequence ID" value="NZ_CAJVAS010000005.1"/>
</dbReference>
<evidence type="ECO:0000256" key="1">
    <source>
        <dbReference type="ARBA" id="ARBA00005992"/>
    </source>
</evidence>
<keyword evidence="3" id="KW-0378">Hydrolase</keyword>
<dbReference type="Proteomes" id="UP000693672">
    <property type="component" value="Unassembled WGS sequence"/>
</dbReference>
<dbReference type="GO" id="GO:0008360">
    <property type="term" value="P:regulation of cell shape"/>
    <property type="evidence" value="ECO:0007669"/>
    <property type="project" value="UniProtKB-UniRule"/>
</dbReference>
<feature type="repeat" description="TPR" evidence="4">
    <location>
        <begin position="45"/>
        <end position="78"/>
    </location>
</feature>
<keyword evidence="7" id="KW-0472">Membrane</keyword>
<keyword evidence="2" id="KW-0808">Transferase</keyword>
<evidence type="ECO:0000259" key="8">
    <source>
        <dbReference type="PROSITE" id="PS52029"/>
    </source>
</evidence>
<dbReference type="PANTHER" id="PTHR30582:SF24">
    <property type="entry name" value="L,D-TRANSPEPTIDASE ERFK_SRFK-RELATED"/>
    <property type="match status" value="1"/>
</dbReference>
<feature type="domain" description="L,D-TPase catalytic" evidence="8">
    <location>
        <begin position="356"/>
        <end position="465"/>
    </location>
</feature>
<keyword evidence="7" id="KW-1133">Transmembrane helix</keyword>
<dbReference type="GO" id="GO:0016757">
    <property type="term" value="F:glycosyltransferase activity"/>
    <property type="evidence" value="ECO:0007669"/>
    <property type="project" value="UniProtKB-KW"/>
</dbReference>
<evidence type="ECO:0000313" key="9">
    <source>
        <dbReference type="EMBL" id="CAG7613551.1"/>
    </source>
</evidence>
<dbReference type="AlphaFoldDB" id="A0A916JXM2"/>
<dbReference type="GO" id="GO:0071555">
    <property type="term" value="P:cell wall organization"/>
    <property type="evidence" value="ECO:0007669"/>
    <property type="project" value="UniProtKB-UniRule"/>
</dbReference>
<name>A0A916JXM2_9BACL</name>
<reference evidence="9" key="1">
    <citation type="submission" date="2021-06" db="EMBL/GenBank/DDBJ databases">
        <authorList>
            <person name="Criscuolo A."/>
        </authorList>
    </citation>
    <scope>NUCLEOTIDE SEQUENCE</scope>
    <source>
        <strain evidence="9">CIP111600</strain>
    </source>
</reference>
<dbReference type="EMBL" id="CAJVAS010000005">
    <property type="protein sequence ID" value="CAG7613551.1"/>
    <property type="molecule type" value="Genomic_DNA"/>
</dbReference>
<comment type="pathway">
    <text evidence="5">Cell wall biogenesis; peptidoglycan biosynthesis.</text>
</comment>
<evidence type="ECO:0000256" key="5">
    <source>
        <dbReference type="PROSITE-ProRule" id="PRU01373"/>
    </source>
</evidence>
<feature type="transmembrane region" description="Helical" evidence="7">
    <location>
        <begin position="121"/>
        <end position="144"/>
    </location>
</feature>
<dbReference type="InterPro" id="IPR019734">
    <property type="entry name" value="TPR_rpt"/>
</dbReference>
<dbReference type="GO" id="GO:0071972">
    <property type="term" value="F:peptidoglycan L,D-transpeptidase activity"/>
    <property type="evidence" value="ECO:0007669"/>
    <property type="project" value="TreeGrafter"/>
</dbReference>
<keyword evidence="2" id="KW-0328">Glycosyltransferase</keyword>
<accession>A0A916JXM2</accession>
<evidence type="ECO:0000313" key="10">
    <source>
        <dbReference type="Proteomes" id="UP000693672"/>
    </source>
</evidence>
<dbReference type="Pfam" id="PF03734">
    <property type="entry name" value="YkuD"/>
    <property type="match status" value="1"/>
</dbReference>
<dbReference type="CDD" id="cd16913">
    <property type="entry name" value="YkuD_like"/>
    <property type="match status" value="1"/>
</dbReference>
<keyword evidence="7" id="KW-0812">Transmembrane</keyword>
<dbReference type="InterPro" id="IPR005490">
    <property type="entry name" value="LD_TPept_cat_dom"/>
</dbReference>
<proteinExistence type="inferred from homology"/>
<dbReference type="GO" id="GO:0005576">
    <property type="term" value="C:extracellular region"/>
    <property type="evidence" value="ECO:0007669"/>
    <property type="project" value="TreeGrafter"/>
</dbReference>
<dbReference type="PANTHER" id="PTHR30582">
    <property type="entry name" value="L,D-TRANSPEPTIDASE"/>
    <property type="match status" value="1"/>
</dbReference>